<dbReference type="InterPro" id="IPR051011">
    <property type="entry name" value="Metal_resp_trans_reg"/>
</dbReference>
<organism evidence="5 6">
    <name type="scientific">Zavarzinia compransoris</name>
    <dbReference type="NCBI Taxonomy" id="1264899"/>
    <lineage>
        <taxon>Bacteria</taxon>
        <taxon>Pseudomonadati</taxon>
        <taxon>Pseudomonadota</taxon>
        <taxon>Alphaproteobacteria</taxon>
        <taxon>Rhodospirillales</taxon>
        <taxon>Zavarziniaceae</taxon>
        <taxon>Zavarzinia</taxon>
    </lineage>
</organism>
<evidence type="ECO:0000256" key="1">
    <source>
        <dbReference type="ARBA" id="ARBA00023015"/>
    </source>
</evidence>
<sequence>MDESTAIEALGALAQPTRMAAFRFLVAALPEGVPAGDIAAALVVPHNTLSSHLAILARAGLVRSVRAGRTVSYRADLDGFQALVAFMTEDCCQGRPDRCRLPGGGNEGGCLA</sequence>
<dbReference type="AlphaFoldDB" id="A0A317E9V4"/>
<dbReference type="PANTHER" id="PTHR43132">
    <property type="entry name" value="ARSENICAL RESISTANCE OPERON REPRESSOR ARSR-RELATED"/>
    <property type="match status" value="1"/>
</dbReference>
<evidence type="ECO:0000313" key="5">
    <source>
        <dbReference type="EMBL" id="PWR21915.1"/>
    </source>
</evidence>
<evidence type="ECO:0000259" key="4">
    <source>
        <dbReference type="PROSITE" id="PS50987"/>
    </source>
</evidence>
<comment type="caution">
    <text evidence="5">The sequence shown here is derived from an EMBL/GenBank/DDBJ whole genome shotgun (WGS) entry which is preliminary data.</text>
</comment>
<dbReference type="Gene3D" id="1.10.10.10">
    <property type="entry name" value="Winged helix-like DNA-binding domain superfamily/Winged helix DNA-binding domain"/>
    <property type="match status" value="1"/>
</dbReference>
<keyword evidence="2" id="KW-0238">DNA-binding</keyword>
<keyword evidence="3" id="KW-0804">Transcription</keyword>
<proteinExistence type="predicted"/>
<dbReference type="Pfam" id="PF12840">
    <property type="entry name" value="HTH_20"/>
    <property type="match status" value="1"/>
</dbReference>
<dbReference type="Proteomes" id="UP000246077">
    <property type="component" value="Unassembled WGS sequence"/>
</dbReference>
<reference evidence="6" key="1">
    <citation type="submission" date="2018-05" db="EMBL/GenBank/DDBJ databases">
        <title>Zavarzinia sp. HR-AS.</title>
        <authorList>
            <person name="Lee Y."/>
            <person name="Jeon C.O."/>
        </authorList>
    </citation>
    <scope>NUCLEOTIDE SEQUENCE [LARGE SCALE GENOMIC DNA]</scope>
    <source>
        <strain evidence="6">DSM 1231</strain>
    </source>
</reference>
<evidence type="ECO:0000256" key="2">
    <source>
        <dbReference type="ARBA" id="ARBA00023125"/>
    </source>
</evidence>
<keyword evidence="1" id="KW-0805">Transcription regulation</keyword>
<dbReference type="PRINTS" id="PR00778">
    <property type="entry name" value="HTHARSR"/>
</dbReference>
<dbReference type="NCBIfam" id="NF033788">
    <property type="entry name" value="HTH_metalloreg"/>
    <property type="match status" value="1"/>
</dbReference>
<protein>
    <submittedName>
        <fullName evidence="5">Transcriptional regulator</fullName>
    </submittedName>
</protein>
<accession>A0A317E9V4</accession>
<dbReference type="RefSeq" id="WP_109920559.1">
    <property type="nucleotide sequence ID" value="NZ_QGLF01000002.1"/>
</dbReference>
<keyword evidence="6" id="KW-1185">Reference proteome</keyword>
<dbReference type="InterPro" id="IPR011991">
    <property type="entry name" value="ArsR-like_HTH"/>
</dbReference>
<dbReference type="OrthoDB" id="9804742at2"/>
<dbReference type="PROSITE" id="PS50987">
    <property type="entry name" value="HTH_ARSR_2"/>
    <property type="match status" value="1"/>
</dbReference>
<evidence type="ECO:0000256" key="3">
    <source>
        <dbReference type="ARBA" id="ARBA00023163"/>
    </source>
</evidence>
<dbReference type="InterPro" id="IPR036388">
    <property type="entry name" value="WH-like_DNA-bd_sf"/>
</dbReference>
<dbReference type="SUPFAM" id="SSF46785">
    <property type="entry name" value="Winged helix' DNA-binding domain"/>
    <property type="match status" value="1"/>
</dbReference>
<name>A0A317E9V4_9PROT</name>
<dbReference type="CDD" id="cd00090">
    <property type="entry name" value="HTH_ARSR"/>
    <property type="match status" value="1"/>
</dbReference>
<gene>
    <name evidence="5" type="ORF">DKG75_08005</name>
</gene>
<dbReference type="EMBL" id="QGLF01000002">
    <property type="protein sequence ID" value="PWR21915.1"/>
    <property type="molecule type" value="Genomic_DNA"/>
</dbReference>
<dbReference type="GO" id="GO:0003700">
    <property type="term" value="F:DNA-binding transcription factor activity"/>
    <property type="evidence" value="ECO:0007669"/>
    <property type="project" value="InterPro"/>
</dbReference>
<dbReference type="PANTHER" id="PTHR43132:SF2">
    <property type="entry name" value="ARSENICAL RESISTANCE OPERON REPRESSOR ARSR-RELATED"/>
    <property type="match status" value="1"/>
</dbReference>
<dbReference type="GO" id="GO:0003677">
    <property type="term" value="F:DNA binding"/>
    <property type="evidence" value="ECO:0007669"/>
    <property type="project" value="UniProtKB-KW"/>
</dbReference>
<dbReference type="InterPro" id="IPR036390">
    <property type="entry name" value="WH_DNA-bd_sf"/>
</dbReference>
<evidence type="ECO:0000313" key="6">
    <source>
        <dbReference type="Proteomes" id="UP000246077"/>
    </source>
</evidence>
<dbReference type="InterPro" id="IPR001845">
    <property type="entry name" value="HTH_ArsR_DNA-bd_dom"/>
</dbReference>
<dbReference type="SMART" id="SM00418">
    <property type="entry name" value="HTH_ARSR"/>
    <property type="match status" value="1"/>
</dbReference>
<feature type="domain" description="HTH arsR-type" evidence="4">
    <location>
        <begin position="1"/>
        <end position="95"/>
    </location>
</feature>